<evidence type="ECO:0000313" key="1">
    <source>
        <dbReference type="EMBL" id="WCT56207.1"/>
    </source>
</evidence>
<dbReference type="EMBL" id="CP117416">
    <property type="protein sequence ID" value="WCT56207.1"/>
    <property type="molecule type" value="Genomic_DNA"/>
</dbReference>
<dbReference type="AlphaFoldDB" id="A0AAX3M1U9"/>
<protein>
    <submittedName>
        <fullName evidence="1">Uncharacterized protein</fullName>
    </submittedName>
</protein>
<dbReference type="RefSeq" id="WP_273614512.1">
    <property type="nucleotide sequence ID" value="NZ_CP117416.1"/>
</dbReference>
<proteinExistence type="predicted"/>
<keyword evidence="2" id="KW-1185">Reference proteome</keyword>
<sequence length="238" mass="27946">MLQLHTMILWSKPKEKDFESLAKTAYRIMEVLKEFGSEVEPKYLTVNRKKDAVPFEWSYENFRNTLKKGVNKEGGVEFPELGYSIDFFSSLESQHSSSIRMKIGNHNSEFVDNLVIQFPKFYSIEKINQDKDKIKVLFNQCIHLFQPYWGCISNSVNIDRFDNYAKNDKPSTLHWLNYWGEDILRNIPAIKAMSVPVYYTEPIEKGWFIQLKDDPLDDTLEEDVQLQAEANKYYGLLS</sequence>
<gene>
    <name evidence="1" type="ORF">PQ456_01375</name>
</gene>
<accession>A0AAX3M1U9</accession>
<dbReference type="KEGG" id="pka:PQ456_01375"/>
<name>A0AAX3M1U9_9BACL</name>
<dbReference type="Proteomes" id="UP001220509">
    <property type="component" value="Chromosome"/>
</dbReference>
<organism evidence="1 2">
    <name type="scientific">Paenibacillus kyungheensis</name>
    <dbReference type="NCBI Taxonomy" id="1452732"/>
    <lineage>
        <taxon>Bacteria</taxon>
        <taxon>Bacillati</taxon>
        <taxon>Bacillota</taxon>
        <taxon>Bacilli</taxon>
        <taxon>Bacillales</taxon>
        <taxon>Paenibacillaceae</taxon>
        <taxon>Paenibacillus</taxon>
    </lineage>
</organism>
<evidence type="ECO:0000313" key="2">
    <source>
        <dbReference type="Proteomes" id="UP001220509"/>
    </source>
</evidence>
<reference evidence="1 2" key="1">
    <citation type="submission" date="2023-02" db="EMBL/GenBank/DDBJ databases">
        <title>Genome sequence of Paenibacillus kyungheensis KACC 18744.</title>
        <authorList>
            <person name="Kim S."/>
            <person name="Heo J."/>
            <person name="Kwon S.-W."/>
        </authorList>
    </citation>
    <scope>NUCLEOTIDE SEQUENCE [LARGE SCALE GENOMIC DNA]</scope>
    <source>
        <strain evidence="1 2">KACC 18744</strain>
    </source>
</reference>